<evidence type="ECO:0000313" key="4">
    <source>
        <dbReference type="Proteomes" id="UP000828083"/>
    </source>
</evidence>
<reference evidence="3 4" key="1">
    <citation type="submission" date="2021-04" db="EMBL/GenBank/DDBJ databases">
        <authorList>
            <person name="Shkoporov A.N."/>
            <person name="Stockdale S.R."/>
            <person name="Guerin E."/>
            <person name="Ross R.P."/>
            <person name="Hill C."/>
        </authorList>
    </citation>
    <scope>NUCLEOTIDE SEQUENCE [LARGE SCALE GENOMIC DNA]</scope>
    <source>
        <strain evidence="4">cr23_1</strain>
    </source>
</reference>
<feature type="transmembrane region" description="Helical" evidence="2">
    <location>
        <begin position="20"/>
        <end position="38"/>
    </location>
</feature>
<gene>
    <name evidence="3" type="primary">gp_78094</name>
</gene>
<keyword evidence="4" id="KW-1185">Reference proteome</keyword>
<sequence>MENFQMIPIVIKIINWFSNNIRIVAVGLVSLLIATVLFQNRQLNKKNAEINRITNNIRAYEEIASNKEAHNRVLQLTINELNNSKDSLIQQINQVKKDNKVKDKNLTNVSVINTEIKDSVKTVIKEKLIDFDKELKLNDLTTIIVSRKDSILTAKIDIKNQQTIFVTENKEYKNTYKNWLVRFFHFDFKKIYIKNYQIVNSNPLIKVTDTRVIEIPDK</sequence>
<protein>
    <submittedName>
        <fullName evidence="3">Phage lysis regulatory protein LysB-like protein</fullName>
    </submittedName>
</protein>
<keyword evidence="2" id="KW-1133">Transmembrane helix</keyword>
<keyword evidence="2" id="KW-0812">Transmembrane</keyword>
<dbReference type="Proteomes" id="UP000828083">
    <property type="component" value="Segment"/>
</dbReference>
<name>A0AAE7V5Y3_9CAUD</name>
<organism evidence="3 4">
    <name type="scientific">uncultured phage cr23_1</name>
    <dbReference type="NCBI Taxonomy" id="2986419"/>
    <lineage>
        <taxon>Viruses</taxon>
        <taxon>Duplodnaviria</taxon>
        <taxon>Heunggongvirae</taxon>
        <taxon>Uroviricota</taxon>
        <taxon>Caudoviricetes</taxon>
        <taxon>Crassvirales</taxon>
        <taxon>Suoliviridae</taxon>
        <taxon>Uncouvirinae</taxon>
        <taxon>Aurodevirus</taxon>
        <taxon>Aurodevirus hiberniae</taxon>
    </lineage>
</organism>
<feature type="coiled-coil region" evidence="1">
    <location>
        <begin position="43"/>
        <end position="98"/>
    </location>
</feature>
<evidence type="ECO:0000313" key="3">
    <source>
        <dbReference type="EMBL" id="QWM91421.2"/>
    </source>
</evidence>
<proteinExistence type="predicted"/>
<keyword evidence="2" id="KW-0472">Membrane</keyword>
<keyword evidence="1" id="KW-0175">Coiled coil</keyword>
<evidence type="ECO:0000256" key="1">
    <source>
        <dbReference type="SAM" id="Coils"/>
    </source>
</evidence>
<evidence type="ECO:0000256" key="2">
    <source>
        <dbReference type="SAM" id="Phobius"/>
    </source>
</evidence>
<accession>A0AAE7V5Y3</accession>
<dbReference type="EMBL" id="MZ130500">
    <property type="protein sequence ID" value="QWM91421.2"/>
    <property type="molecule type" value="Genomic_DNA"/>
</dbReference>